<comment type="caution">
    <text evidence="3">The sequence shown here is derived from an EMBL/GenBank/DDBJ whole genome shotgun (WGS) entry which is preliminary data.</text>
</comment>
<protein>
    <submittedName>
        <fullName evidence="3">Uncharacterized protein</fullName>
    </submittedName>
</protein>
<keyword evidence="2" id="KW-0472">Membrane</keyword>
<sequence>MASGESKSKASRSVGGYQTDNQQKRFSPVKKKDNNSKMLCNLLFDPPHFLVGEDDEAELDSRMTCSCPFSIWVAALLQKQKERRVYGYCVDLCFALALSVQGLLLFMKRSSLSGTESLLSY</sequence>
<evidence type="ECO:0000256" key="1">
    <source>
        <dbReference type="SAM" id="MobiDB-lite"/>
    </source>
</evidence>
<organism evidence="3 4">
    <name type="scientific">Ataeniobius toweri</name>
    <dbReference type="NCBI Taxonomy" id="208326"/>
    <lineage>
        <taxon>Eukaryota</taxon>
        <taxon>Metazoa</taxon>
        <taxon>Chordata</taxon>
        <taxon>Craniata</taxon>
        <taxon>Vertebrata</taxon>
        <taxon>Euteleostomi</taxon>
        <taxon>Actinopterygii</taxon>
        <taxon>Neopterygii</taxon>
        <taxon>Teleostei</taxon>
        <taxon>Neoteleostei</taxon>
        <taxon>Acanthomorphata</taxon>
        <taxon>Ovalentaria</taxon>
        <taxon>Atherinomorphae</taxon>
        <taxon>Cyprinodontiformes</taxon>
        <taxon>Goodeidae</taxon>
        <taxon>Ataeniobius</taxon>
    </lineage>
</organism>
<feature type="transmembrane region" description="Helical" evidence="2">
    <location>
        <begin position="85"/>
        <end position="107"/>
    </location>
</feature>
<keyword evidence="2" id="KW-0812">Transmembrane</keyword>
<accession>A0ABU7CFC1</accession>
<feature type="region of interest" description="Disordered" evidence="1">
    <location>
        <begin position="1"/>
        <end position="32"/>
    </location>
</feature>
<evidence type="ECO:0000256" key="2">
    <source>
        <dbReference type="SAM" id="Phobius"/>
    </source>
</evidence>
<keyword evidence="4" id="KW-1185">Reference proteome</keyword>
<reference evidence="3 4" key="1">
    <citation type="submission" date="2021-07" db="EMBL/GenBank/DDBJ databases">
        <authorList>
            <person name="Palmer J.M."/>
        </authorList>
    </citation>
    <scope>NUCLEOTIDE SEQUENCE [LARGE SCALE GENOMIC DNA]</scope>
    <source>
        <strain evidence="3 4">AT_MEX2019</strain>
        <tissue evidence="3">Muscle</tissue>
    </source>
</reference>
<dbReference type="EMBL" id="JAHUTI010088748">
    <property type="protein sequence ID" value="MED6260274.1"/>
    <property type="molecule type" value="Genomic_DNA"/>
</dbReference>
<evidence type="ECO:0000313" key="3">
    <source>
        <dbReference type="EMBL" id="MED6260274.1"/>
    </source>
</evidence>
<gene>
    <name evidence="3" type="ORF">ATANTOWER_010726</name>
</gene>
<feature type="compositionally biased region" description="Polar residues" evidence="1">
    <location>
        <begin position="16"/>
        <end position="25"/>
    </location>
</feature>
<keyword evidence="2" id="KW-1133">Transmembrane helix</keyword>
<evidence type="ECO:0000313" key="4">
    <source>
        <dbReference type="Proteomes" id="UP001345963"/>
    </source>
</evidence>
<name>A0ABU7CFC1_9TELE</name>
<dbReference type="Proteomes" id="UP001345963">
    <property type="component" value="Unassembled WGS sequence"/>
</dbReference>
<proteinExistence type="predicted"/>